<dbReference type="GO" id="GO:0016020">
    <property type="term" value="C:membrane"/>
    <property type="evidence" value="ECO:0007669"/>
    <property type="project" value="InterPro"/>
</dbReference>
<keyword evidence="5" id="KW-0411">Iron-sulfur</keyword>
<evidence type="ECO:0000313" key="7">
    <source>
        <dbReference type="EMBL" id="HIP97996.1"/>
    </source>
</evidence>
<dbReference type="InterPro" id="IPR017896">
    <property type="entry name" value="4Fe4S_Fe-S-bd"/>
</dbReference>
<dbReference type="GO" id="GO:0016651">
    <property type="term" value="F:oxidoreductase activity, acting on NAD(P)H"/>
    <property type="evidence" value="ECO:0007669"/>
    <property type="project" value="InterPro"/>
</dbReference>
<evidence type="ECO:0000256" key="2">
    <source>
        <dbReference type="ARBA" id="ARBA00022723"/>
    </source>
</evidence>
<dbReference type="PROSITE" id="PS00198">
    <property type="entry name" value="4FE4S_FER_1"/>
    <property type="match status" value="2"/>
</dbReference>
<dbReference type="PROSITE" id="PS51379">
    <property type="entry name" value="4FE4S_FER_2"/>
    <property type="match status" value="2"/>
</dbReference>
<dbReference type="InterPro" id="IPR010226">
    <property type="entry name" value="NADH_quinone_OxRdtase_chainI"/>
</dbReference>
<keyword evidence="2" id="KW-0479">Metal-binding</keyword>
<comment type="caution">
    <text evidence="7">The sequence shown here is derived from an EMBL/GenBank/DDBJ whole genome shotgun (WGS) entry which is preliminary data.</text>
</comment>
<protein>
    <submittedName>
        <fullName evidence="7">4Fe-4S dicluster domain-containing protein</fullName>
    </submittedName>
</protein>
<organism evidence="7 8">
    <name type="scientific">Aquifex aeolicus</name>
    <dbReference type="NCBI Taxonomy" id="63363"/>
    <lineage>
        <taxon>Bacteria</taxon>
        <taxon>Pseudomonadati</taxon>
        <taxon>Aquificota</taxon>
        <taxon>Aquificia</taxon>
        <taxon>Aquificales</taxon>
        <taxon>Aquificaceae</taxon>
        <taxon>Aquifex</taxon>
    </lineage>
</organism>
<evidence type="ECO:0000256" key="3">
    <source>
        <dbReference type="ARBA" id="ARBA00022737"/>
    </source>
</evidence>
<evidence type="ECO:0000256" key="1">
    <source>
        <dbReference type="ARBA" id="ARBA00022485"/>
    </source>
</evidence>
<evidence type="ECO:0000256" key="4">
    <source>
        <dbReference type="ARBA" id="ARBA00023004"/>
    </source>
</evidence>
<dbReference type="GO" id="GO:0051539">
    <property type="term" value="F:4 iron, 4 sulfur cluster binding"/>
    <property type="evidence" value="ECO:0007669"/>
    <property type="project" value="UniProtKB-KW"/>
</dbReference>
<dbReference type="Pfam" id="PF12838">
    <property type="entry name" value="Fer4_7"/>
    <property type="match status" value="1"/>
</dbReference>
<accession>A0A9D0YNY2</accession>
<keyword evidence="4" id="KW-0408">Iron</keyword>
<keyword evidence="1" id="KW-0004">4Fe-4S</keyword>
<feature type="domain" description="4Fe-4S ferredoxin-type" evidence="6">
    <location>
        <begin position="31"/>
        <end position="60"/>
    </location>
</feature>
<gene>
    <name evidence="7" type="ORF">EYH37_01320</name>
</gene>
<reference evidence="7" key="1">
    <citation type="journal article" date="2020" name="ISME J.">
        <title>Gammaproteobacteria mediating utilization of methyl-, sulfur- and petroleum organic compounds in deep ocean hydrothermal plumes.</title>
        <authorList>
            <person name="Zhou Z."/>
            <person name="Liu Y."/>
            <person name="Pan J."/>
            <person name="Cron B.R."/>
            <person name="Toner B.M."/>
            <person name="Anantharaman K."/>
            <person name="Breier J.A."/>
            <person name="Dick G.J."/>
            <person name="Li M."/>
        </authorList>
    </citation>
    <scope>NUCLEOTIDE SEQUENCE</scope>
    <source>
        <strain evidence="7">SZUA-1501</strain>
    </source>
</reference>
<dbReference type="Proteomes" id="UP000606463">
    <property type="component" value="Unassembled WGS sequence"/>
</dbReference>
<dbReference type="PANTHER" id="PTHR10849">
    <property type="entry name" value="NADH DEHYDROGENASE UBIQUINONE IRON-SULFUR PROTEIN 8, MITOCHONDRIAL"/>
    <property type="match status" value="1"/>
</dbReference>
<dbReference type="InterPro" id="IPR017900">
    <property type="entry name" value="4Fe4S_Fe_S_CS"/>
</dbReference>
<dbReference type="Gene3D" id="3.30.70.3270">
    <property type="match status" value="1"/>
</dbReference>
<evidence type="ECO:0000313" key="8">
    <source>
        <dbReference type="Proteomes" id="UP000606463"/>
    </source>
</evidence>
<keyword evidence="3" id="KW-0677">Repeat</keyword>
<name>A0A9D0YNY2_AQUAO</name>
<dbReference type="EMBL" id="DQVE01000014">
    <property type="protein sequence ID" value="HIP97996.1"/>
    <property type="molecule type" value="Genomic_DNA"/>
</dbReference>
<dbReference type="SUPFAM" id="SSF54862">
    <property type="entry name" value="4Fe-4S ferredoxins"/>
    <property type="match status" value="1"/>
</dbReference>
<proteinExistence type="predicted"/>
<feature type="domain" description="4Fe-4S ferredoxin-type" evidence="6">
    <location>
        <begin position="67"/>
        <end position="97"/>
    </location>
</feature>
<sequence>MFKMFLFSLKNLFSKPATLPEGTKKPKQYRGLIKYYEETCIYCKKCEMVCPPGAIIFTYPEDGSKRLIFHYNPYLCIYCGECVRACPKPGTLVQVEDTAPPATAQDKPNDLWFEVEKEAVESKKIWQEARRKKRNK</sequence>
<dbReference type="GO" id="GO:0046872">
    <property type="term" value="F:metal ion binding"/>
    <property type="evidence" value="ECO:0007669"/>
    <property type="project" value="UniProtKB-KW"/>
</dbReference>
<evidence type="ECO:0000259" key="6">
    <source>
        <dbReference type="PROSITE" id="PS51379"/>
    </source>
</evidence>
<evidence type="ECO:0000256" key="5">
    <source>
        <dbReference type="ARBA" id="ARBA00023014"/>
    </source>
</evidence>
<dbReference type="AlphaFoldDB" id="A0A9D0YNY2"/>